<name>A0AA48K7J0_9BACT</name>
<organism evidence="2 3">
    <name type="scientific">Mesoterricola silvestris</name>
    <dbReference type="NCBI Taxonomy" id="2927979"/>
    <lineage>
        <taxon>Bacteria</taxon>
        <taxon>Pseudomonadati</taxon>
        <taxon>Acidobacteriota</taxon>
        <taxon>Holophagae</taxon>
        <taxon>Holophagales</taxon>
        <taxon>Holophagaceae</taxon>
        <taxon>Mesoterricola</taxon>
    </lineage>
</organism>
<evidence type="ECO:0000313" key="2">
    <source>
        <dbReference type="EMBL" id="BDU71195.1"/>
    </source>
</evidence>
<accession>A0AA48K7J0</accession>
<dbReference type="KEGG" id="msil:METEAL_03690"/>
<dbReference type="AlphaFoldDB" id="A0AA48K7J0"/>
<gene>
    <name evidence="2" type="ORF">METEAL_03690</name>
</gene>
<evidence type="ECO:0000313" key="3">
    <source>
        <dbReference type="Proteomes" id="UP001238179"/>
    </source>
</evidence>
<protein>
    <submittedName>
        <fullName evidence="2">Uncharacterized protein</fullName>
    </submittedName>
</protein>
<feature type="region of interest" description="Disordered" evidence="1">
    <location>
        <begin position="32"/>
        <end position="59"/>
    </location>
</feature>
<dbReference type="RefSeq" id="WP_316414080.1">
    <property type="nucleotide sequence ID" value="NZ_AP027080.1"/>
</dbReference>
<dbReference type="PROSITE" id="PS51257">
    <property type="entry name" value="PROKAR_LIPOPROTEIN"/>
    <property type="match status" value="1"/>
</dbReference>
<keyword evidence="3" id="KW-1185">Reference proteome</keyword>
<evidence type="ECO:0000256" key="1">
    <source>
        <dbReference type="SAM" id="MobiDB-lite"/>
    </source>
</evidence>
<proteinExistence type="predicted"/>
<feature type="compositionally biased region" description="Basic and acidic residues" evidence="1">
    <location>
        <begin position="32"/>
        <end position="51"/>
    </location>
</feature>
<reference evidence="3" key="1">
    <citation type="journal article" date="2023" name="Int. J. Syst. Evol. Microbiol.">
        <title>Mesoterricola silvestris gen. nov., sp. nov., Mesoterricola sediminis sp. nov., Geothrix oryzae sp. nov., Geothrix edaphica sp. nov., Geothrix rubra sp. nov., and Geothrix limicola sp. nov., six novel members of Acidobacteriota isolated from soils.</title>
        <authorList>
            <person name="Itoh H."/>
            <person name="Sugisawa Y."/>
            <person name="Mise K."/>
            <person name="Xu Z."/>
            <person name="Kuniyasu M."/>
            <person name="Ushijima N."/>
            <person name="Kawano K."/>
            <person name="Kobayashi E."/>
            <person name="Shiratori Y."/>
            <person name="Masuda Y."/>
            <person name="Senoo K."/>
        </authorList>
    </citation>
    <scope>NUCLEOTIDE SEQUENCE [LARGE SCALE GENOMIC DNA]</scope>
    <source>
        <strain evidence="3">W79</strain>
    </source>
</reference>
<dbReference type="Proteomes" id="UP001238179">
    <property type="component" value="Chromosome"/>
</dbReference>
<dbReference type="EMBL" id="AP027080">
    <property type="protein sequence ID" value="BDU71195.1"/>
    <property type="molecule type" value="Genomic_DNA"/>
</dbReference>
<sequence>MRYRGAVPPLILILAATAGTLGCDTRADKAARAEAARRNQEWEAGQRREAETAPPTPEVQAQVDTAVKAFMNEHHPELVAEGSTYTPLTPNLFLVGVSVHDPLKGNSYVAQLTAERLRDVDWGDSDTPRENGRLLWVVDYASADRMRILAQRHGFGEEVDRIRDQDRDNQYRTSWGHRTWLDDYLLWHFLFHRPSAYSYRGGMFAPLAPGYRFHDPGRPIAPEDASRFAPAAAPTGGRSMVFLGGSAWRPPLVSGATSLPGQAFVAGPRGSISGRAATGSVGRGGFGAAGHASGSGG</sequence>